<dbReference type="Proteomes" id="UP001163046">
    <property type="component" value="Unassembled WGS sequence"/>
</dbReference>
<reference evidence="2" key="1">
    <citation type="submission" date="2023-01" db="EMBL/GenBank/DDBJ databases">
        <title>Genome assembly of the deep-sea coral Lophelia pertusa.</title>
        <authorList>
            <person name="Herrera S."/>
            <person name="Cordes E."/>
        </authorList>
    </citation>
    <scope>NUCLEOTIDE SEQUENCE</scope>
    <source>
        <strain evidence="2">USNM1676648</strain>
        <tissue evidence="2">Polyp</tissue>
    </source>
</reference>
<organism evidence="2 3">
    <name type="scientific">Desmophyllum pertusum</name>
    <dbReference type="NCBI Taxonomy" id="174260"/>
    <lineage>
        <taxon>Eukaryota</taxon>
        <taxon>Metazoa</taxon>
        <taxon>Cnidaria</taxon>
        <taxon>Anthozoa</taxon>
        <taxon>Hexacorallia</taxon>
        <taxon>Scleractinia</taxon>
        <taxon>Caryophylliina</taxon>
        <taxon>Caryophylliidae</taxon>
        <taxon>Desmophyllum</taxon>
    </lineage>
</organism>
<evidence type="ECO:0000313" key="3">
    <source>
        <dbReference type="Proteomes" id="UP001163046"/>
    </source>
</evidence>
<keyword evidence="3" id="KW-1185">Reference proteome</keyword>
<sequence length="65" mass="7349">FADGVVQMKDWTQESPGPRRKKRDSARKQRDIPSIVENINVLVFLASSGWMSSSNGTVSICTYFR</sequence>
<evidence type="ECO:0000313" key="2">
    <source>
        <dbReference type="EMBL" id="KAJ7349541.1"/>
    </source>
</evidence>
<protein>
    <submittedName>
        <fullName evidence="2">Uncharacterized protein</fullName>
    </submittedName>
</protein>
<comment type="caution">
    <text evidence="2">The sequence shown here is derived from an EMBL/GenBank/DDBJ whole genome shotgun (WGS) entry which is preliminary data.</text>
</comment>
<proteinExistence type="predicted"/>
<dbReference type="AlphaFoldDB" id="A0A9X0CIU4"/>
<feature type="non-terminal residue" evidence="2">
    <location>
        <position position="1"/>
    </location>
</feature>
<feature type="region of interest" description="Disordered" evidence="1">
    <location>
        <begin position="1"/>
        <end position="30"/>
    </location>
</feature>
<name>A0A9X0CIU4_9CNID</name>
<evidence type="ECO:0000256" key="1">
    <source>
        <dbReference type="SAM" id="MobiDB-lite"/>
    </source>
</evidence>
<accession>A0A9X0CIU4</accession>
<dbReference type="EMBL" id="MU827412">
    <property type="protein sequence ID" value="KAJ7349541.1"/>
    <property type="molecule type" value="Genomic_DNA"/>
</dbReference>
<gene>
    <name evidence="2" type="ORF">OS493_038661</name>
</gene>